<feature type="transmembrane region" description="Helical" evidence="1">
    <location>
        <begin position="216"/>
        <end position="234"/>
    </location>
</feature>
<protein>
    <submittedName>
        <fullName evidence="3">CPBP family intramembrane glutamic endopeptidase</fullName>
        <ecNumber evidence="3">3.4.-.-</ecNumber>
    </submittedName>
</protein>
<evidence type="ECO:0000256" key="1">
    <source>
        <dbReference type="SAM" id="Phobius"/>
    </source>
</evidence>
<feature type="transmembrane region" description="Helical" evidence="1">
    <location>
        <begin position="37"/>
        <end position="57"/>
    </location>
</feature>
<feature type="transmembrane region" description="Helical" evidence="1">
    <location>
        <begin position="188"/>
        <end position="207"/>
    </location>
</feature>
<dbReference type="RefSeq" id="WP_380774779.1">
    <property type="nucleotide sequence ID" value="NZ_JBHUEO010000048.1"/>
</dbReference>
<dbReference type="EMBL" id="JBHUEO010000048">
    <property type="protein sequence ID" value="MFD1707913.1"/>
    <property type="molecule type" value="Genomic_DNA"/>
</dbReference>
<dbReference type="EC" id="3.4.-.-" evidence="3"/>
<dbReference type="InterPro" id="IPR042150">
    <property type="entry name" value="MmRce1-like"/>
</dbReference>
<dbReference type="InterPro" id="IPR003675">
    <property type="entry name" value="Rce1/LyrA-like_dom"/>
</dbReference>
<keyword evidence="4" id="KW-1185">Reference proteome</keyword>
<name>A0ABW4KK81_9BACI</name>
<evidence type="ECO:0000313" key="3">
    <source>
        <dbReference type="EMBL" id="MFD1707913.1"/>
    </source>
</evidence>
<evidence type="ECO:0000313" key="4">
    <source>
        <dbReference type="Proteomes" id="UP001597301"/>
    </source>
</evidence>
<dbReference type="PANTHER" id="PTHR35797">
    <property type="entry name" value="PROTEASE-RELATED"/>
    <property type="match status" value="1"/>
</dbReference>
<feature type="transmembrane region" description="Helical" evidence="1">
    <location>
        <begin position="246"/>
        <end position="266"/>
    </location>
</feature>
<dbReference type="Pfam" id="PF02517">
    <property type="entry name" value="Rce1-like"/>
    <property type="match status" value="1"/>
</dbReference>
<sequence>MTLKNHLSTTAGVFYVLLICLFFRILDIFVLKMDEKIGEIIFSKSAGFLLIVLFLAYTGRGLRDIHLNKINLKAGLKLAVLQALLALVLCYGVKFYFLLSNHAEPAFAFNHEYTLITIVLFVFTGNLINTLMEEGLFRGLMLQTLNRKMPFFAANFIQAFIFGLWHIPWTIKDYVTGRIEFGAMVSNSLLYIILSGVMGFIMGYMYYRTKNLWTPIVWHFIWNCTMNLFVIKTMNISESLNQHADVFFWLTFLAYSVISMLITYYFTKKPGSPMQVSKPKVLNGGGL</sequence>
<feature type="domain" description="CAAX prenyl protease 2/Lysostaphin resistance protein A-like" evidence="2">
    <location>
        <begin position="118"/>
        <end position="224"/>
    </location>
</feature>
<evidence type="ECO:0000259" key="2">
    <source>
        <dbReference type="Pfam" id="PF02517"/>
    </source>
</evidence>
<reference evidence="4" key="1">
    <citation type="journal article" date="2019" name="Int. J. Syst. Evol. Microbiol.">
        <title>The Global Catalogue of Microorganisms (GCM) 10K type strain sequencing project: providing services to taxonomists for standard genome sequencing and annotation.</title>
        <authorList>
            <consortium name="The Broad Institute Genomics Platform"/>
            <consortium name="The Broad Institute Genome Sequencing Center for Infectious Disease"/>
            <person name="Wu L."/>
            <person name="Ma J."/>
        </authorList>
    </citation>
    <scope>NUCLEOTIDE SEQUENCE [LARGE SCALE GENOMIC DNA]</scope>
    <source>
        <strain evidence="4">CGMCC 1.12295</strain>
    </source>
</reference>
<feature type="transmembrane region" description="Helical" evidence="1">
    <location>
        <begin position="12"/>
        <end position="31"/>
    </location>
</feature>
<gene>
    <name evidence="3" type="ORF">ACFSCZ_14400</name>
</gene>
<organism evidence="3 4">
    <name type="scientific">Siminovitchia sediminis</name>
    <dbReference type="NCBI Taxonomy" id="1274353"/>
    <lineage>
        <taxon>Bacteria</taxon>
        <taxon>Bacillati</taxon>
        <taxon>Bacillota</taxon>
        <taxon>Bacilli</taxon>
        <taxon>Bacillales</taxon>
        <taxon>Bacillaceae</taxon>
        <taxon>Siminovitchia</taxon>
    </lineage>
</organism>
<feature type="transmembrane region" description="Helical" evidence="1">
    <location>
        <begin position="111"/>
        <end position="128"/>
    </location>
</feature>
<comment type="caution">
    <text evidence="3">The sequence shown here is derived from an EMBL/GenBank/DDBJ whole genome shotgun (WGS) entry which is preliminary data.</text>
</comment>
<keyword evidence="1" id="KW-0812">Transmembrane</keyword>
<proteinExistence type="predicted"/>
<keyword evidence="3" id="KW-0378">Hydrolase</keyword>
<feature type="transmembrane region" description="Helical" evidence="1">
    <location>
        <begin position="149"/>
        <end position="168"/>
    </location>
</feature>
<accession>A0ABW4KK81</accession>
<dbReference type="Proteomes" id="UP001597301">
    <property type="component" value="Unassembled WGS sequence"/>
</dbReference>
<keyword evidence="1" id="KW-1133">Transmembrane helix</keyword>
<dbReference type="GO" id="GO:0016787">
    <property type="term" value="F:hydrolase activity"/>
    <property type="evidence" value="ECO:0007669"/>
    <property type="project" value="UniProtKB-KW"/>
</dbReference>
<dbReference type="PANTHER" id="PTHR35797:SF1">
    <property type="entry name" value="PROTEASE"/>
    <property type="match status" value="1"/>
</dbReference>
<feature type="transmembrane region" description="Helical" evidence="1">
    <location>
        <begin position="78"/>
        <end position="99"/>
    </location>
</feature>
<keyword evidence="1" id="KW-0472">Membrane</keyword>